<dbReference type="Pfam" id="PF00836">
    <property type="entry name" value="Stathmin"/>
    <property type="match status" value="1"/>
</dbReference>
<dbReference type="PANTHER" id="PTHR10104">
    <property type="entry name" value="STATHMIN"/>
    <property type="match status" value="1"/>
</dbReference>
<dbReference type="GO" id="GO:0007019">
    <property type="term" value="P:microtubule depolymerization"/>
    <property type="evidence" value="ECO:0007669"/>
    <property type="project" value="TreeGrafter"/>
</dbReference>
<dbReference type="HOGENOM" id="CLU_1416803_0_0_1"/>
<reference evidence="2" key="2">
    <citation type="submission" date="2015-02" db="UniProtKB">
        <authorList>
            <consortium name="EnsemblMetazoa"/>
        </authorList>
    </citation>
    <scope>IDENTIFICATION</scope>
</reference>
<dbReference type="PROSITE" id="PS51663">
    <property type="entry name" value="STATHMIN_3"/>
    <property type="match status" value="1"/>
</dbReference>
<dbReference type="PhylomeDB" id="T1IH80"/>
<dbReference type="PANTHER" id="PTHR10104:SF1">
    <property type="entry name" value="STATHMIN, ISOFORM D"/>
    <property type="match status" value="1"/>
</dbReference>
<dbReference type="InterPro" id="IPR036002">
    <property type="entry name" value="Stathmin_sf"/>
</dbReference>
<evidence type="ECO:0008006" key="4">
    <source>
        <dbReference type="Google" id="ProtNLM"/>
    </source>
</evidence>
<evidence type="ECO:0000313" key="3">
    <source>
        <dbReference type="Proteomes" id="UP000014500"/>
    </source>
</evidence>
<dbReference type="AlphaFoldDB" id="T1IH80"/>
<dbReference type="EnsemblMetazoa" id="SMAR000187-RA">
    <property type="protein sequence ID" value="SMAR000187-PA"/>
    <property type="gene ID" value="SMAR000187"/>
</dbReference>
<sequence length="192" mass="22236">MPSHELCILGRACPRRASARVREYADENAVLQTLRDEGLIQKPQLAATGGVSFEVVSIRAGANPEASGRKLPPIIQMEKLGQRSKRRKLTKETIHEKLIKAEQRRKQQEEEKLSRILVRPKTACLREEAEKLQDSIRTKMDKKMDLYEENRQKQLQELQERIQLKRQHSAKVRLRKMLNPVSVEEPIPEEEA</sequence>
<dbReference type="GO" id="GO:0015631">
    <property type="term" value="F:tubulin binding"/>
    <property type="evidence" value="ECO:0007669"/>
    <property type="project" value="TreeGrafter"/>
</dbReference>
<reference evidence="3" key="1">
    <citation type="submission" date="2011-05" db="EMBL/GenBank/DDBJ databases">
        <authorList>
            <person name="Richards S.R."/>
            <person name="Qu J."/>
            <person name="Jiang H."/>
            <person name="Jhangiani S.N."/>
            <person name="Agravi P."/>
            <person name="Goodspeed R."/>
            <person name="Gross S."/>
            <person name="Mandapat C."/>
            <person name="Jackson L."/>
            <person name="Mathew T."/>
            <person name="Pu L."/>
            <person name="Thornton R."/>
            <person name="Saada N."/>
            <person name="Wilczek-Boney K.B."/>
            <person name="Lee S."/>
            <person name="Kovar C."/>
            <person name="Wu Y."/>
            <person name="Scherer S.E."/>
            <person name="Worley K.C."/>
            <person name="Muzny D.M."/>
            <person name="Gibbs R."/>
        </authorList>
    </citation>
    <scope>NUCLEOTIDE SEQUENCE</scope>
    <source>
        <strain evidence="3">Brora</strain>
    </source>
</reference>
<dbReference type="Gene3D" id="6.10.280.30">
    <property type="match status" value="1"/>
</dbReference>
<keyword evidence="1" id="KW-0175">Coiled coil</keyword>
<dbReference type="GO" id="GO:0031110">
    <property type="term" value="P:regulation of microtubule polymerization or depolymerization"/>
    <property type="evidence" value="ECO:0007669"/>
    <property type="project" value="InterPro"/>
</dbReference>
<evidence type="ECO:0000313" key="2">
    <source>
        <dbReference type="EnsemblMetazoa" id="SMAR000187-PA"/>
    </source>
</evidence>
<dbReference type="OMA" id="CILGRAC"/>
<organism evidence="2 3">
    <name type="scientific">Strigamia maritima</name>
    <name type="common">European centipede</name>
    <name type="synonym">Geophilus maritimus</name>
    <dbReference type="NCBI Taxonomy" id="126957"/>
    <lineage>
        <taxon>Eukaryota</taxon>
        <taxon>Metazoa</taxon>
        <taxon>Ecdysozoa</taxon>
        <taxon>Arthropoda</taxon>
        <taxon>Myriapoda</taxon>
        <taxon>Chilopoda</taxon>
        <taxon>Pleurostigmophora</taxon>
        <taxon>Geophilomorpha</taxon>
        <taxon>Linotaeniidae</taxon>
        <taxon>Strigamia</taxon>
    </lineage>
</organism>
<name>T1IH80_STRMM</name>
<proteinExistence type="predicted"/>
<dbReference type="Proteomes" id="UP000014500">
    <property type="component" value="Unassembled WGS sequence"/>
</dbReference>
<dbReference type="GO" id="GO:0043005">
    <property type="term" value="C:neuron projection"/>
    <property type="evidence" value="ECO:0007669"/>
    <property type="project" value="TreeGrafter"/>
</dbReference>
<protein>
    <recommendedName>
        <fullName evidence="4">Stathmin</fullName>
    </recommendedName>
</protein>
<keyword evidence="3" id="KW-1185">Reference proteome</keyword>
<feature type="coiled-coil region" evidence="1">
    <location>
        <begin position="91"/>
        <end position="168"/>
    </location>
</feature>
<accession>T1IH80</accession>
<dbReference type="EMBL" id="JH429784">
    <property type="status" value="NOT_ANNOTATED_CDS"/>
    <property type="molecule type" value="Genomic_DNA"/>
</dbReference>
<dbReference type="GO" id="GO:0005737">
    <property type="term" value="C:cytoplasm"/>
    <property type="evidence" value="ECO:0007669"/>
    <property type="project" value="TreeGrafter"/>
</dbReference>
<evidence type="ECO:0000256" key="1">
    <source>
        <dbReference type="SAM" id="Coils"/>
    </source>
</evidence>
<dbReference type="GO" id="GO:0031175">
    <property type="term" value="P:neuron projection development"/>
    <property type="evidence" value="ECO:0007669"/>
    <property type="project" value="TreeGrafter"/>
</dbReference>
<dbReference type="InterPro" id="IPR000956">
    <property type="entry name" value="Stathmin_fam"/>
</dbReference>
<dbReference type="SUPFAM" id="SSF101494">
    <property type="entry name" value="Stathmin"/>
    <property type="match status" value="1"/>
</dbReference>